<dbReference type="SUPFAM" id="SSF141673">
    <property type="entry name" value="MOSC N-terminal domain-like"/>
    <property type="match status" value="1"/>
</dbReference>
<dbReference type="Pfam" id="PF03473">
    <property type="entry name" value="MOSC"/>
    <property type="match status" value="1"/>
</dbReference>
<dbReference type="HAMAP" id="MF_03050">
    <property type="entry name" value="MOCOS"/>
    <property type="match status" value="1"/>
</dbReference>
<dbReference type="InterPro" id="IPR015424">
    <property type="entry name" value="PyrdxlP-dep_Trfase"/>
</dbReference>
<dbReference type="InterPro" id="IPR028886">
    <property type="entry name" value="MoCo_sulfurase"/>
</dbReference>
<dbReference type="Pfam" id="PF03476">
    <property type="entry name" value="MOSC_N"/>
    <property type="match status" value="1"/>
</dbReference>
<dbReference type="Pfam" id="PF00266">
    <property type="entry name" value="Aminotran_5"/>
    <property type="match status" value="1"/>
</dbReference>
<dbReference type="EMBL" id="NAJP01000072">
    <property type="protein sequence ID" value="TKA35147.1"/>
    <property type="molecule type" value="Genomic_DNA"/>
</dbReference>
<evidence type="ECO:0000256" key="4">
    <source>
        <dbReference type="HAMAP-Rule" id="MF_03050"/>
    </source>
</evidence>
<feature type="active site" evidence="4">
    <location>
        <position position="404"/>
    </location>
</feature>
<dbReference type="GO" id="GO:0016829">
    <property type="term" value="F:lyase activity"/>
    <property type="evidence" value="ECO:0007669"/>
    <property type="project" value="UniProtKB-UniRule"/>
</dbReference>
<organism evidence="6 7">
    <name type="scientific">Friedmanniomyces endolithicus</name>
    <dbReference type="NCBI Taxonomy" id="329885"/>
    <lineage>
        <taxon>Eukaryota</taxon>
        <taxon>Fungi</taxon>
        <taxon>Dikarya</taxon>
        <taxon>Ascomycota</taxon>
        <taxon>Pezizomycotina</taxon>
        <taxon>Dothideomycetes</taxon>
        <taxon>Dothideomycetidae</taxon>
        <taxon>Mycosphaerellales</taxon>
        <taxon>Teratosphaeriaceae</taxon>
        <taxon>Friedmanniomyces</taxon>
    </lineage>
</organism>
<dbReference type="Proteomes" id="UP000310066">
    <property type="component" value="Unassembled WGS sequence"/>
</dbReference>
<keyword evidence="3 4" id="KW-0501">Molybdenum cofactor biosynthesis</keyword>
<dbReference type="GO" id="GO:0030151">
    <property type="term" value="F:molybdenum ion binding"/>
    <property type="evidence" value="ECO:0007669"/>
    <property type="project" value="UniProtKB-UniRule"/>
</dbReference>
<comment type="function">
    <text evidence="4">Sulfurates the molybdenum cofactor. Sulfation of molybdenum is essential for xanthine dehydrogenase (XDH) and aldehyde oxidase (ADO) enzymes in which molybdenum cofactor is liganded by 1 oxygen and 1 sulfur atom in active form.</text>
</comment>
<protein>
    <recommendedName>
        <fullName evidence="4">Molybdenum cofactor sulfurase</fullName>
        <shortName evidence="4">MCS</shortName>
        <shortName evidence="4">MOS</shortName>
        <shortName evidence="4">MoCo sulfurase</shortName>
        <ecNumber evidence="4">2.8.1.9</ecNumber>
    </recommendedName>
    <alternativeName>
        <fullName evidence="4">Molybdenum cofactor sulfurtransferase</fullName>
    </alternativeName>
</protein>
<comment type="catalytic activity">
    <reaction evidence="4">
        <text>Mo-molybdopterin + L-cysteine + AH2 = thio-Mo-molybdopterin + L-alanine + A + H2O</text>
        <dbReference type="Rhea" id="RHEA:42636"/>
        <dbReference type="ChEBI" id="CHEBI:13193"/>
        <dbReference type="ChEBI" id="CHEBI:15377"/>
        <dbReference type="ChEBI" id="CHEBI:17499"/>
        <dbReference type="ChEBI" id="CHEBI:35235"/>
        <dbReference type="ChEBI" id="CHEBI:57972"/>
        <dbReference type="ChEBI" id="CHEBI:71302"/>
        <dbReference type="ChEBI" id="CHEBI:82685"/>
        <dbReference type="EC" id="2.8.1.9"/>
    </reaction>
</comment>
<evidence type="ECO:0000313" key="6">
    <source>
        <dbReference type="EMBL" id="TKA35147.1"/>
    </source>
</evidence>
<feature type="domain" description="MOSC" evidence="5">
    <location>
        <begin position="638"/>
        <end position="799"/>
    </location>
</feature>
<accession>A0A4U0UI81</accession>
<dbReference type="EC" id="2.8.1.9" evidence="4"/>
<name>A0A4U0UI81_9PEZI</name>
<reference evidence="6 7" key="1">
    <citation type="submission" date="2017-03" db="EMBL/GenBank/DDBJ databases">
        <title>Genomes of endolithic fungi from Antarctica.</title>
        <authorList>
            <person name="Coleine C."/>
            <person name="Masonjones S."/>
            <person name="Stajich J.E."/>
        </authorList>
    </citation>
    <scope>NUCLEOTIDE SEQUENCE [LARGE SCALE GENOMIC DNA]</scope>
    <source>
        <strain evidence="6 7">CCFEE 5311</strain>
    </source>
</reference>
<evidence type="ECO:0000256" key="1">
    <source>
        <dbReference type="ARBA" id="ARBA00022679"/>
    </source>
</evidence>
<dbReference type="OrthoDB" id="10264306at2759"/>
<dbReference type="PANTHER" id="PTHR14237:SF80">
    <property type="entry name" value="MOLYBDENUM COFACTOR SULFURASE"/>
    <property type="match status" value="1"/>
</dbReference>
<evidence type="ECO:0000256" key="2">
    <source>
        <dbReference type="ARBA" id="ARBA00022898"/>
    </source>
</evidence>
<dbReference type="GO" id="GO:0030170">
    <property type="term" value="F:pyridoxal phosphate binding"/>
    <property type="evidence" value="ECO:0007669"/>
    <property type="project" value="UniProtKB-UniRule"/>
</dbReference>
<proteinExistence type="inferred from homology"/>
<dbReference type="PANTHER" id="PTHR14237">
    <property type="entry name" value="MOLYBDOPTERIN COFACTOR SULFURASE MOSC"/>
    <property type="match status" value="1"/>
</dbReference>
<comment type="similarity">
    <text evidence="4">Belongs to the class-V pyridoxal-phosphate-dependent aminotransferase family. MOCOS subfamily.</text>
</comment>
<sequence length="804" mass="88871">MFLSFPNPSDLESSMTPALEEYDSYIARMRENEYPMLKDALYLDHAGTTPYSKRLVDRFHADIMANLFGNPHSASPSSQRSTLEIDGVRMQLLHLFKADPEYFDLVFTSNATAAIKLVMEAFREQEGGFWYGYHVDSHTSVVGVRECAEQHRCFESDEEVEVWLDTESEEAANGTFLLAYPAQSNMNGRRLPLEWCKRVRGPRQRRAYILLDAAAYASTSPLDLSDVSATADFTALSLTKIFGFPDLGALIVRKNTAHLFEKRKYFGGGTVDMVVCAKEQWHAKKSGPLHELLEDGTLPIHSIVASRSALQTHRELFGTLDQVSRHTAALAKQLYTGLVSLRHANDTHVCAIYTSGESSYGDSTIQGPIVAFTLRDRRGNWVSNTEVEKLASIKDVHLRTGGVCNPGGVAQLLDLAPWEMRENFSAGHRCGGENDILNGKPTGVIRVSLGAMSTRSDVAHFLAFVDEFFVDKTLHSPQSMCLSPLRSLSQRFHVESLTVFPVKSCARWQIPHGVPWEIRGEGLAWDREWCIVHQGTGKALSQKQHPRMALIRPDLDFKAGVLRISMPGTSEQIAVPLSADPTPFDEDAFSQRDATVCGDPISARLYTSPAIANFLSSAIGVTCTLARFPVASGNFSSTRHSKAHLPQAKSTLGTTRRPILLSNESPILTISRSSLNRLNEQIKSQGGRAAHPSVFRANIVLAESSLLPPGHEQPWAEDEWEGMRIGGDDGPTLEFLGGCRRCQMVCIDQVSGEKNQEPFLTLAKTRRFGGRVLFGVHTALLAEKGGRRMIRSGDVVETVARLNE</sequence>
<keyword evidence="2 4" id="KW-0663">Pyridoxal phosphate</keyword>
<evidence type="ECO:0000259" key="5">
    <source>
        <dbReference type="PROSITE" id="PS51340"/>
    </source>
</evidence>
<dbReference type="GO" id="GO:0008265">
    <property type="term" value="F:molybdenum cofactor sulfurtransferase activity"/>
    <property type="evidence" value="ECO:0007669"/>
    <property type="project" value="UniProtKB-UniRule"/>
</dbReference>
<gene>
    <name evidence="4" type="primary">hxB</name>
    <name evidence="6" type="ORF">B0A54_13942</name>
</gene>
<feature type="modified residue" description="N6-(pyridoxal phosphate)lysine" evidence="4">
    <location>
        <position position="240"/>
    </location>
</feature>
<evidence type="ECO:0000256" key="3">
    <source>
        <dbReference type="ARBA" id="ARBA00023150"/>
    </source>
</evidence>
<dbReference type="Gene3D" id="3.40.640.10">
    <property type="entry name" value="Type I PLP-dependent aspartate aminotransferase-like (Major domain)"/>
    <property type="match status" value="1"/>
</dbReference>
<dbReference type="InterPro" id="IPR000192">
    <property type="entry name" value="Aminotrans_V_dom"/>
</dbReference>
<comment type="caution">
    <text evidence="6">The sequence shown here is derived from an EMBL/GenBank/DDBJ whole genome shotgun (WGS) entry which is preliminary data.</text>
</comment>
<dbReference type="InterPro" id="IPR005302">
    <property type="entry name" value="MoCF_Sase_C"/>
</dbReference>
<dbReference type="SUPFAM" id="SSF53383">
    <property type="entry name" value="PLP-dependent transferases"/>
    <property type="match status" value="1"/>
</dbReference>
<dbReference type="AlphaFoldDB" id="A0A4U0UI81"/>
<dbReference type="InterPro" id="IPR005303">
    <property type="entry name" value="MOCOS_middle"/>
</dbReference>
<dbReference type="PROSITE" id="PS51340">
    <property type="entry name" value="MOSC"/>
    <property type="match status" value="1"/>
</dbReference>
<comment type="cofactor">
    <cofactor evidence="4">
        <name>pyridoxal 5'-phosphate</name>
        <dbReference type="ChEBI" id="CHEBI:597326"/>
    </cofactor>
</comment>
<dbReference type="STRING" id="329885.A0A4U0UI81"/>
<dbReference type="InterPro" id="IPR015421">
    <property type="entry name" value="PyrdxlP-dep_Trfase_major"/>
</dbReference>
<evidence type="ECO:0000313" key="7">
    <source>
        <dbReference type="Proteomes" id="UP000310066"/>
    </source>
</evidence>
<keyword evidence="1 4" id="KW-0808">Transferase</keyword>
<dbReference type="GO" id="GO:0006777">
    <property type="term" value="P:Mo-molybdopterin cofactor biosynthetic process"/>
    <property type="evidence" value="ECO:0007669"/>
    <property type="project" value="UniProtKB-UniRule"/>
</dbReference>